<proteinExistence type="predicted"/>
<feature type="region of interest" description="Disordered" evidence="1">
    <location>
        <begin position="131"/>
        <end position="157"/>
    </location>
</feature>
<protein>
    <recommendedName>
        <fullName evidence="4">Phasin family protein</fullName>
    </recommendedName>
</protein>
<dbReference type="GeneID" id="84208558"/>
<evidence type="ECO:0008006" key="4">
    <source>
        <dbReference type="Google" id="ProtNLM"/>
    </source>
</evidence>
<name>A0AAW8JN29_9GAMM</name>
<feature type="compositionally biased region" description="Polar residues" evidence="1">
    <location>
        <begin position="137"/>
        <end position="157"/>
    </location>
</feature>
<sequence>MPNAQNSNKGSLKDIVQEHGQSFTEATQQAEEKIRSAVLDTAHSLQTEAKSFIGVVQEQVKEFQDDVHDQVGAIKEKLSHSKETLLELKDSLLHELKYSASELNQLGQEIKGEVQAITLKSKAHFAESYQRIKGNVSEPNDQPNTVEQDQNQQDSNA</sequence>
<evidence type="ECO:0000313" key="3">
    <source>
        <dbReference type="Proteomes" id="UP001243195"/>
    </source>
</evidence>
<dbReference type="AlphaFoldDB" id="A0AAW8JN29"/>
<dbReference type="Proteomes" id="UP001243195">
    <property type="component" value="Unassembled WGS sequence"/>
</dbReference>
<organism evidence="2 3">
    <name type="scientific">Acinetobacter gerneri</name>
    <dbReference type="NCBI Taxonomy" id="202952"/>
    <lineage>
        <taxon>Bacteria</taxon>
        <taxon>Pseudomonadati</taxon>
        <taxon>Pseudomonadota</taxon>
        <taxon>Gammaproteobacteria</taxon>
        <taxon>Moraxellales</taxon>
        <taxon>Moraxellaceae</taxon>
        <taxon>Acinetobacter</taxon>
    </lineage>
</organism>
<evidence type="ECO:0000313" key="2">
    <source>
        <dbReference type="EMBL" id="MDQ9072673.1"/>
    </source>
</evidence>
<evidence type="ECO:0000256" key="1">
    <source>
        <dbReference type="SAM" id="MobiDB-lite"/>
    </source>
</evidence>
<reference evidence="2" key="1">
    <citation type="submission" date="2023-08" db="EMBL/GenBank/DDBJ databases">
        <title>Emergence of clinically-relevant ST2 carbapenem-resistant Acinetobacter baumannii strains in hospital sewages in Zhejiang, East of China.</title>
        <authorList>
            <person name="Kaichao C."/>
            <person name="Zhang R."/>
        </authorList>
    </citation>
    <scope>NUCLEOTIDE SEQUENCE</scope>
    <source>
        <strain evidence="2">M-SY-60</strain>
    </source>
</reference>
<dbReference type="EMBL" id="JAVIDA010000024">
    <property type="protein sequence ID" value="MDQ9072673.1"/>
    <property type="molecule type" value="Genomic_DNA"/>
</dbReference>
<accession>A0AAW8JN29</accession>
<dbReference type="RefSeq" id="WP_004858910.1">
    <property type="nucleotide sequence ID" value="NZ_BBLI01000025.1"/>
</dbReference>
<gene>
    <name evidence="2" type="ORF">RFH51_14525</name>
</gene>
<comment type="caution">
    <text evidence="2">The sequence shown here is derived from an EMBL/GenBank/DDBJ whole genome shotgun (WGS) entry which is preliminary data.</text>
</comment>